<comment type="caution">
    <text evidence="9">The sequence shown here is derived from an EMBL/GenBank/DDBJ whole genome shotgun (WGS) entry which is preliminary data.</text>
</comment>
<keyword evidence="5" id="KW-0175">Coiled coil</keyword>
<comment type="subcellular location">
    <subcellularLocation>
        <location evidence="1">Membrane</location>
    </subcellularLocation>
</comment>
<dbReference type="PROSITE" id="PS51775">
    <property type="entry name" value="GTD_BINDING"/>
    <property type="match status" value="1"/>
</dbReference>
<sequence>MACRAVERWTLSSLVGAYLDLALAYLLLVGATTAYFVSKILYLFSLSLPCCDGQFGHPACCQTRFLLDLPTSRLAAVHRSLRSRFPFDCLLPAGVSSSSSPGCRYAVGLPSEDCDSCCSASVSSISGPSRRLSLSAPLRDAAVERPEIRGKGVRLRRRHRSRAWNSLTDVEESLSSSAGRVLCGPWNSSEDEETEGLFEEATAEEENDPLSVIGGMSGVDEGERLPVTSCLERELEEEREARVALYLELEKERSAAATAADEAMAMIQRVQKEKAEIEMEARQYQRMVEEKSAYDEEEMDILKEIIVRREREKHVLEMEVEMYKQLLYTEEGAEQAFNGDENFVEEKIDTSSDDPMMMLQQIYNSIGKQDKGKVFGAESLPMPNKSGDGSNLGNPIQNFVDTQIEENSITCNSKEYHETVYRKDIADITFKDKREKDTNSLSIPFNGLFAMGSNDADHRDSESSQIDANRESESSQAETEASVHDVPVVNDGQVLEDHRQNNVPPVDEFSFTNLDEMEFNIRRSCSEITNRISLVDALSGRAPYLDLRRSSMISVDNERHKLENEVDFLRKRLKIIRQGREKLGLSAEHREKKPSSYNSLMRYHANLRSSKM</sequence>
<name>A0A835UA51_VANPL</name>
<evidence type="ECO:0000256" key="3">
    <source>
        <dbReference type="ARBA" id="ARBA00022989"/>
    </source>
</evidence>
<keyword evidence="4 7" id="KW-0472">Membrane</keyword>
<dbReference type="PANTHER" id="PTHR31422:SF3">
    <property type="entry name" value="GTD-BINDING DOMAIN-CONTAINING PROTEIN"/>
    <property type="match status" value="1"/>
</dbReference>
<dbReference type="OrthoDB" id="690068at2759"/>
<keyword evidence="3 7" id="KW-1133">Transmembrane helix</keyword>
<feature type="domain" description="GTD-binding" evidence="8">
    <location>
        <begin position="226"/>
        <end position="324"/>
    </location>
</feature>
<dbReference type="AlphaFoldDB" id="A0A835UA51"/>
<evidence type="ECO:0000256" key="5">
    <source>
        <dbReference type="SAM" id="Coils"/>
    </source>
</evidence>
<dbReference type="GO" id="GO:0016020">
    <property type="term" value="C:membrane"/>
    <property type="evidence" value="ECO:0007669"/>
    <property type="project" value="UniProtKB-SubCell"/>
</dbReference>
<organism evidence="9 10">
    <name type="scientific">Vanilla planifolia</name>
    <name type="common">Vanilla</name>
    <dbReference type="NCBI Taxonomy" id="51239"/>
    <lineage>
        <taxon>Eukaryota</taxon>
        <taxon>Viridiplantae</taxon>
        <taxon>Streptophyta</taxon>
        <taxon>Embryophyta</taxon>
        <taxon>Tracheophyta</taxon>
        <taxon>Spermatophyta</taxon>
        <taxon>Magnoliopsida</taxon>
        <taxon>Liliopsida</taxon>
        <taxon>Asparagales</taxon>
        <taxon>Orchidaceae</taxon>
        <taxon>Vanilloideae</taxon>
        <taxon>Vanilleae</taxon>
        <taxon>Vanilla</taxon>
    </lineage>
</organism>
<gene>
    <name evidence="9" type="ORF">HPP92_024671</name>
</gene>
<evidence type="ECO:0000256" key="7">
    <source>
        <dbReference type="SAM" id="Phobius"/>
    </source>
</evidence>
<feature type="region of interest" description="Disordered" evidence="6">
    <location>
        <begin position="452"/>
        <end position="483"/>
    </location>
</feature>
<accession>A0A835UA51</accession>
<evidence type="ECO:0000259" key="8">
    <source>
        <dbReference type="PROSITE" id="PS51775"/>
    </source>
</evidence>
<reference evidence="9 10" key="1">
    <citation type="journal article" date="2020" name="Nat. Food">
        <title>A phased Vanilla planifolia genome enables genetic improvement of flavour and production.</title>
        <authorList>
            <person name="Hasing T."/>
            <person name="Tang H."/>
            <person name="Brym M."/>
            <person name="Khazi F."/>
            <person name="Huang T."/>
            <person name="Chambers A.H."/>
        </authorList>
    </citation>
    <scope>NUCLEOTIDE SEQUENCE [LARGE SCALE GENOMIC DNA]</scope>
    <source>
        <tissue evidence="9">Leaf</tissue>
    </source>
</reference>
<dbReference type="InterPro" id="IPR007656">
    <property type="entry name" value="GTD-bd"/>
</dbReference>
<dbReference type="Pfam" id="PF04576">
    <property type="entry name" value="Zein-binding"/>
    <property type="match status" value="1"/>
</dbReference>
<proteinExistence type="predicted"/>
<evidence type="ECO:0000313" key="9">
    <source>
        <dbReference type="EMBL" id="KAG0455379.1"/>
    </source>
</evidence>
<dbReference type="Proteomes" id="UP000636800">
    <property type="component" value="Chromosome 13"/>
</dbReference>
<dbReference type="GO" id="GO:0080115">
    <property type="term" value="F:myosin XI tail binding"/>
    <property type="evidence" value="ECO:0007669"/>
    <property type="project" value="UniProtKB-ARBA"/>
</dbReference>
<keyword evidence="10" id="KW-1185">Reference proteome</keyword>
<evidence type="ECO:0000313" key="10">
    <source>
        <dbReference type="Proteomes" id="UP000636800"/>
    </source>
</evidence>
<feature type="compositionally biased region" description="Basic and acidic residues" evidence="6">
    <location>
        <begin position="455"/>
        <end position="473"/>
    </location>
</feature>
<feature type="coiled-coil region" evidence="5">
    <location>
        <begin position="552"/>
        <end position="579"/>
    </location>
</feature>
<keyword evidence="2 7" id="KW-0812">Transmembrane</keyword>
<evidence type="ECO:0000256" key="1">
    <source>
        <dbReference type="ARBA" id="ARBA00004370"/>
    </source>
</evidence>
<evidence type="ECO:0000256" key="4">
    <source>
        <dbReference type="ARBA" id="ARBA00023136"/>
    </source>
</evidence>
<evidence type="ECO:0000256" key="6">
    <source>
        <dbReference type="SAM" id="MobiDB-lite"/>
    </source>
</evidence>
<feature type="coiled-coil region" evidence="5">
    <location>
        <begin position="260"/>
        <end position="290"/>
    </location>
</feature>
<protein>
    <recommendedName>
        <fullName evidence="8">GTD-binding domain-containing protein</fullName>
    </recommendedName>
</protein>
<feature type="transmembrane region" description="Helical" evidence="7">
    <location>
        <begin position="21"/>
        <end position="44"/>
    </location>
</feature>
<dbReference type="EMBL" id="JADCNL010000013">
    <property type="protein sequence ID" value="KAG0455379.1"/>
    <property type="molecule type" value="Genomic_DNA"/>
</dbReference>
<dbReference type="PANTHER" id="PTHR31422">
    <property type="entry name" value="BNAANNG28530D PROTEIN"/>
    <property type="match status" value="1"/>
</dbReference>
<evidence type="ECO:0000256" key="2">
    <source>
        <dbReference type="ARBA" id="ARBA00022692"/>
    </source>
</evidence>